<evidence type="ECO:0000256" key="1">
    <source>
        <dbReference type="ARBA" id="ARBA00022490"/>
    </source>
</evidence>
<dbReference type="GO" id="GO:0004141">
    <property type="term" value="F:dethiobiotin synthase activity"/>
    <property type="evidence" value="ECO:0007669"/>
    <property type="project" value="UniProtKB-UniRule"/>
</dbReference>
<feature type="binding site" evidence="8">
    <location>
        <begin position="16"/>
        <end position="21"/>
    </location>
    <ligand>
        <name>ATP</name>
        <dbReference type="ChEBI" id="CHEBI:30616"/>
    </ligand>
</feature>
<dbReference type="AlphaFoldDB" id="A0A4V2UZ19"/>
<keyword evidence="4 8" id="KW-0547">Nucleotide-binding</keyword>
<feature type="binding site" evidence="8">
    <location>
        <begin position="119"/>
        <end position="122"/>
    </location>
    <ligand>
        <name>ATP</name>
        <dbReference type="ChEBI" id="CHEBI:30616"/>
    </ligand>
</feature>
<evidence type="ECO:0000256" key="2">
    <source>
        <dbReference type="ARBA" id="ARBA00022598"/>
    </source>
</evidence>
<organism evidence="9 10">
    <name type="scientific">Paralcaligenes ureilyticus</name>
    <dbReference type="NCBI Taxonomy" id="627131"/>
    <lineage>
        <taxon>Bacteria</taxon>
        <taxon>Pseudomonadati</taxon>
        <taxon>Pseudomonadota</taxon>
        <taxon>Betaproteobacteria</taxon>
        <taxon>Burkholderiales</taxon>
        <taxon>Alcaligenaceae</taxon>
        <taxon>Paralcaligenes</taxon>
    </lineage>
</organism>
<comment type="function">
    <text evidence="8">Catalyzes a mechanistically unusual reaction, the ATP-dependent insertion of CO2 between the N7 and N8 nitrogen atoms of 7,8-diaminopelargonic acid (DAPA, also called 7,8-diammoniononanoate) to form a ureido ring.</text>
</comment>
<comment type="catalytic activity">
    <reaction evidence="8">
        <text>(7R,8S)-7,8-diammoniononanoate + CO2 + ATP = (4R,5S)-dethiobiotin + ADP + phosphate + 3 H(+)</text>
        <dbReference type="Rhea" id="RHEA:15805"/>
        <dbReference type="ChEBI" id="CHEBI:15378"/>
        <dbReference type="ChEBI" id="CHEBI:16526"/>
        <dbReference type="ChEBI" id="CHEBI:30616"/>
        <dbReference type="ChEBI" id="CHEBI:43474"/>
        <dbReference type="ChEBI" id="CHEBI:149469"/>
        <dbReference type="ChEBI" id="CHEBI:149473"/>
        <dbReference type="ChEBI" id="CHEBI:456216"/>
        <dbReference type="EC" id="6.3.3.3"/>
    </reaction>
</comment>
<feature type="active site" evidence="8">
    <location>
        <position position="41"/>
    </location>
</feature>
<dbReference type="GO" id="GO:0000287">
    <property type="term" value="F:magnesium ion binding"/>
    <property type="evidence" value="ECO:0007669"/>
    <property type="project" value="UniProtKB-UniRule"/>
</dbReference>
<dbReference type="GO" id="GO:0009102">
    <property type="term" value="P:biotin biosynthetic process"/>
    <property type="evidence" value="ECO:0007669"/>
    <property type="project" value="UniProtKB-UniRule"/>
</dbReference>
<evidence type="ECO:0000256" key="4">
    <source>
        <dbReference type="ARBA" id="ARBA00022741"/>
    </source>
</evidence>
<comment type="pathway">
    <text evidence="8">Cofactor biosynthesis; biotin biosynthesis; biotin from 7,8-diaminononanoate: step 1/2.</text>
</comment>
<feature type="binding site" evidence="8">
    <location>
        <position position="119"/>
    </location>
    <ligand>
        <name>Mg(2+)</name>
        <dbReference type="ChEBI" id="CHEBI:18420"/>
    </ligand>
</feature>
<dbReference type="UniPathway" id="UPA00078">
    <property type="reaction ID" value="UER00161"/>
</dbReference>
<evidence type="ECO:0000256" key="7">
    <source>
        <dbReference type="ARBA" id="ARBA00022842"/>
    </source>
</evidence>
<proteinExistence type="inferred from homology"/>
<feature type="binding site" evidence="8">
    <location>
        <begin position="179"/>
        <end position="180"/>
    </location>
    <ligand>
        <name>ATP</name>
        <dbReference type="ChEBI" id="CHEBI:30616"/>
    </ligand>
</feature>
<keyword evidence="6 8" id="KW-0067">ATP-binding</keyword>
<feature type="binding site" evidence="8">
    <location>
        <position position="58"/>
    </location>
    <ligand>
        <name>ATP</name>
        <dbReference type="ChEBI" id="CHEBI:30616"/>
    </ligand>
</feature>
<comment type="caution">
    <text evidence="8">Lacks conserved residue(s) required for the propagation of feature annotation.</text>
</comment>
<comment type="caution">
    <text evidence="9">The sequence shown here is derived from an EMBL/GenBank/DDBJ whole genome shotgun (WGS) entry which is preliminary data.</text>
</comment>
<evidence type="ECO:0000256" key="3">
    <source>
        <dbReference type="ARBA" id="ARBA00022723"/>
    </source>
</evidence>
<gene>
    <name evidence="8" type="primary">bioD</name>
    <name evidence="9" type="ORF">EDC26_103207</name>
</gene>
<dbReference type="NCBIfam" id="TIGR00347">
    <property type="entry name" value="bioD"/>
    <property type="match status" value="1"/>
</dbReference>
<evidence type="ECO:0000256" key="8">
    <source>
        <dbReference type="HAMAP-Rule" id="MF_00336"/>
    </source>
</evidence>
<dbReference type="PANTHER" id="PTHR43210">
    <property type="entry name" value="DETHIOBIOTIN SYNTHETASE"/>
    <property type="match status" value="1"/>
</dbReference>
<feature type="binding site" evidence="8">
    <location>
        <position position="20"/>
    </location>
    <ligand>
        <name>Mg(2+)</name>
        <dbReference type="ChEBI" id="CHEBI:18420"/>
    </ligand>
</feature>
<protein>
    <recommendedName>
        <fullName evidence="8">ATP-dependent dethiobiotin synthetase BioD</fullName>
        <ecNumber evidence="8">6.3.3.3</ecNumber>
    </recommendedName>
    <alternativeName>
        <fullName evidence="8">DTB synthetase</fullName>
        <shortName evidence="8">DTBS</shortName>
    </alternativeName>
    <alternativeName>
        <fullName evidence="8">Dethiobiotin synthase</fullName>
    </alternativeName>
</protein>
<dbReference type="PANTHER" id="PTHR43210:SF5">
    <property type="entry name" value="DETHIOBIOTIN SYNTHETASE"/>
    <property type="match status" value="1"/>
</dbReference>
<keyword evidence="5 8" id="KW-0093">Biotin biosynthesis</keyword>
<dbReference type="EC" id="6.3.3.3" evidence="8"/>
<dbReference type="OrthoDB" id="9802097at2"/>
<dbReference type="GO" id="GO:0042803">
    <property type="term" value="F:protein homodimerization activity"/>
    <property type="evidence" value="ECO:0007669"/>
    <property type="project" value="UniProtKB-ARBA"/>
</dbReference>
<dbReference type="HAMAP" id="MF_00336">
    <property type="entry name" value="BioD"/>
    <property type="match status" value="1"/>
</dbReference>
<keyword evidence="10" id="KW-1185">Reference proteome</keyword>
<dbReference type="FunFam" id="3.40.50.300:FF:000292">
    <property type="entry name" value="ATP-dependent dethiobiotin synthetase BioD"/>
    <property type="match status" value="1"/>
</dbReference>
<evidence type="ECO:0000256" key="5">
    <source>
        <dbReference type="ARBA" id="ARBA00022756"/>
    </source>
</evidence>
<comment type="subunit">
    <text evidence="8">Homodimer.</text>
</comment>
<dbReference type="InterPro" id="IPR027417">
    <property type="entry name" value="P-loop_NTPase"/>
</dbReference>
<feature type="binding site" evidence="8">
    <location>
        <position position="58"/>
    </location>
    <ligand>
        <name>Mg(2+)</name>
        <dbReference type="ChEBI" id="CHEBI:18420"/>
    </ligand>
</feature>
<dbReference type="GO" id="GO:0005524">
    <property type="term" value="F:ATP binding"/>
    <property type="evidence" value="ECO:0007669"/>
    <property type="project" value="UniProtKB-UniRule"/>
</dbReference>
<keyword evidence="7 8" id="KW-0460">Magnesium</keyword>
<dbReference type="GO" id="GO:0005829">
    <property type="term" value="C:cytosol"/>
    <property type="evidence" value="ECO:0007669"/>
    <property type="project" value="TreeGrafter"/>
</dbReference>
<dbReference type="Pfam" id="PF13500">
    <property type="entry name" value="AAA_26"/>
    <property type="match status" value="1"/>
</dbReference>
<keyword evidence="2 8" id="KW-0436">Ligase</keyword>
<name>A0A4V2UZ19_9BURK</name>
<comment type="subcellular location">
    <subcellularLocation>
        <location evidence="8">Cytoplasm</location>
    </subcellularLocation>
</comment>
<evidence type="ECO:0000313" key="10">
    <source>
        <dbReference type="Proteomes" id="UP000295525"/>
    </source>
</evidence>
<dbReference type="Proteomes" id="UP000295525">
    <property type="component" value="Unassembled WGS sequence"/>
</dbReference>
<dbReference type="CDD" id="cd03109">
    <property type="entry name" value="DTBS"/>
    <property type="match status" value="1"/>
</dbReference>
<reference evidence="9 10" key="1">
    <citation type="submission" date="2019-03" db="EMBL/GenBank/DDBJ databases">
        <title>Genomic Encyclopedia of Type Strains, Phase IV (KMG-IV): sequencing the most valuable type-strain genomes for metagenomic binning, comparative biology and taxonomic classification.</title>
        <authorList>
            <person name="Goeker M."/>
        </authorList>
    </citation>
    <scope>NUCLEOTIDE SEQUENCE [LARGE SCALE GENOMIC DNA]</scope>
    <source>
        <strain evidence="9 10">DSM 24591</strain>
    </source>
</reference>
<dbReference type="PIRSF" id="PIRSF006755">
    <property type="entry name" value="DTB_synth"/>
    <property type="match status" value="1"/>
</dbReference>
<dbReference type="RefSeq" id="WP_132580353.1">
    <property type="nucleotide sequence ID" value="NZ_SMAJ01000003.1"/>
</dbReference>
<sequence length="245" mass="25643">MRNLKCAYFVAGTDTEIGKTLIASSLLYALTQTGLRTAGMKPVSAGAELRDGIWHNDDADALAAQASVVLPTALATPYVLREPTAPHIAAAREGRTIELPHILACYTQITARADAVVVEGVGGFRVPLNQAVDTADLAQKLGLPVVLVVGLRLGCISHTLLTVEAIAARGLQLAAWVANTVDSHMLNSEATVDALASRIAAPLLGTVPRLSAESHPGAKWVSIVGRYLNFSSLPGWPTNATPLGQ</sequence>
<dbReference type="InterPro" id="IPR004472">
    <property type="entry name" value="DTB_synth_BioD"/>
</dbReference>
<accession>A0A4V2UZ19</accession>
<evidence type="ECO:0000256" key="6">
    <source>
        <dbReference type="ARBA" id="ARBA00022840"/>
    </source>
</evidence>
<dbReference type="SUPFAM" id="SSF52540">
    <property type="entry name" value="P-loop containing nucleoside triphosphate hydrolases"/>
    <property type="match status" value="1"/>
</dbReference>
<dbReference type="EMBL" id="SMAJ01000003">
    <property type="protein sequence ID" value="TCT09588.1"/>
    <property type="molecule type" value="Genomic_DNA"/>
</dbReference>
<keyword evidence="3 8" id="KW-0479">Metal-binding</keyword>
<dbReference type="Gene3D" id="3.40.50.300">
    <property type="entry name" value="P-loop containing nucleotide triphosphate hydrolases"/>
    <property type="match status" value="1"/>
</dbReference>
<evidence type="ECO:0000313" key="9">
    <source>
        <dbReference type="EMBL" id="TCT09588.1"/>
    </source>
</evidence>
<comment type="cofactor">
    <cofactor evidence="8">
        <name>Mg(2+)</name>
        <dbReference type="ChEBI" id="CHEBI:18420"/>
    </cofactor>
</comment>
<feature type="binding site" evidence="8">
    <location>
        <begin position="208"/>
        <end position="210"/>
    </location>
    <ligand>
        <name>ATP</name>
        <dbReference type="ChEBI" id="CHEBI:30616"/>
    </ligand>
</feature>
<comment type="similarity">
    <text evidence="8">Belongs to the dethiobiotin synthetase family.</text>
</comment>
<keyword evidence="1 8" id="KW-0963">Cytoplasm</keyword>